<name>A0A0K0CZ97_ANGCA</name>
<dbReference type="WBParaSite" id="ACAC_0000303301-mRNA-1">
    <property type="protein sequence ID" value="ACAC_0000303301-mRNA-1"/>
    <property type="gene ID" value="ACAC_0000303301"/>
</dbReference>
<keyword evidence="11" id="KW-0906">Nuclear pore complex</keyword>
<dbReference type="PROSITE" id="PS50082">
    <property type="entry name" value="WD_REPEATS_2"/>
    <property type="match status" value="2"/>
</dbReference>
<dbReference type="InterPro" id="IPR036322">
    <property type="entry name" value="WD40_repeat_dom_sf"/>
</dbReference>
<evidence type="ECO:0000256" key="10">
    <source>
        <dbReference type="ARBA" id="ARBA00023010"/>
    </source>
</evidence>
<dbReference type="PANTHER" id="PTHR11024:SF2">
    <property type="entry name" value="PROTEIN SEC13 HOMOLOG"/>
    <property type="match status" value="1"/>
</dbReference>
<evidence type="ECO:0000256" key="12">
    <source>
        <dbReference type="ARBA" id="ARBA00023228"/>
    </source>
</evidence>
<keyword evidence="9" id="KW-0653">Protein transport</keyword>
<evidence type="ECO:0000256" key="11">
    <source>
        <dbReference type="ARBA" id="ARBA00023132"/>
    </source>
</evidence>
<comment type="subcellular location">
    <subcellularLocation>
        <location evidence="1">Lysosome</location>
    </subcellularLocation>
    <subcellularLocation>
        <location evidence="2">Nucleus</location>
        <location evidence="2">Nuclear pore complex</location>
    </subcellularLocation>
</comment>
<dbReference type="GO" id="GO:0032008">
    <property type="term" value="P:positive regulation of TOR signaling"/>
    <property type="evidence" value="ECO:0007669"/>
    <property type="project" value="TreeGrafter"/>
</dbReference>
<dbReference type="GO" id="GO:0090114">
    <property type="term" value="P:COPII-coated vesicle budding"/>
    <property type="evidence" value="ECO:0007669"/>
    <property type="project" value="TreeGrafter"/>
</dbReference>
<dbReference type="Pfam" id="PF00400">
    <property type="entry name" value="WD40"/>
    <property type="match status" value="5"/>
</dbReference>
<evidence type="ECO:0000256" key="4">
    <source>
        <dbReference type="ARBA" id="ARBA00019195"/>
    </source>
</evidence>
<evidence type="ECO:0000256" key="7">
    <source>
        <dbReference type="ARBA" id="ARBA00022737"/>
    </source>
</evidence>
<evidence type="ECO:0000313" key="16">
    <source>
        <dbReference type="WBParaSite" id="ACAC_0000303301-mRNA-1"/>
    </source>
</evidence>
<evidence type="ECO:0000256" key="9">
    <source>
        <dbReference type="ARBA" id="ARBA00022927"/>
    </source>
</evidence>
<proteinExistence type="inferred from homology"/>
<dbReference type="GO" id="GO:0005198">
    <property type="term" value="F:structural molecule activity"/>
    <property type="evidence" value="ECO:0007669"/>
    <property type="project" value="InterPro"/>
</dbReference>
<dbReference type="GO" id="GO:0006606">
    <property type="term" value="P:protein import into nucleus"/>
    <property type="evidence" value="ECO:0007669"/>
    <property type="project" value="TreeGrafter"/>
</dbReference>
<evidence type="ECO:0000256" key="2">
    <source>
        <dbReference type="ARBA" id="ARBA00004567"/>
    </source>
</evidence>
<keyword evidence="8" id="KW-0509">mRNA transport</keyword>
<dbReference type="PANTHER" id="PTHR11024">
    <property type="entry name" value="NUCLEAR PORE COMPLEX PROTEIN SEC13 / SEH1 FAMILY MEMBER"/>
    <property type="match status" value="1"/>
</dbReference>
<keyword evidence="15" id="KW-1185">Reference proteome</keyword>
<evidence type="ECO:0000256" key="3">
    <source>
        <dbReference type="ARBA" id="ARBA00010102"/>
    </source>
</evidence>
<feature type="repeat" description="WD" evidence="14">
    <location>
        <begin position="60"/>
        <end position="93"/>
    </location>
</feature>
<protein>
    <recommendedName>
        <fullName evidence="4">Protein SEC13 homolog</fullName>
    </recommendedName>
</protein>
<keyword evidence="5" id="KW-0813">Transport</keyword>
<comment type="similarity">
    <text evidence="3">Belongs to the WD repeat SEC13 family.</text>
</comment>
<reference evidence="15" key="1">
    <citation type="submission" date="2012-09" db="EMBL/GenBank/DDBJ databases">
        <authorList>
            <person name="Martin A.A."/>
        </authorList>
    </citation>
    <scope>NUCLEOTIDE SEQUENCE</scope>
</reference>
<dbReference type="GO" id="GO:0031080">
    <property type="term" value="C:nuclear pore outer ring"/>
    <property type="evidence" value="ECO:0007669"/>
    <property type="project" value="TreeGrafter"/>
</dbReference>
<evidence type="ECO:0000256" key="5">
    <source>
        <dbReference type="ARBA" id="ARBA00022448"/>
    </source>
</evidence>
<dbReference type="SMART" id="SM00320">
    <property type="entry name" value="WD40"/>
    <property type="match status" value="5"/>
</dbReference>
<dbReference type="InterPro" id="IPR015943">
    <property type="entry name" value="WD40/YVTN_repeat-like_dom_sf"/>
</dbReference>
<keyword evidence="12" id="KW-0458">Lysosome</keyword>
<organism evidence="15 16">
    <name type="scientific">Angiostrongylus cantonensis</name>
    <name type="common">Rat lungworm</name>
    <dbReference type="NCBI Taxonomy" id="6313"/>
    <lineage>
        <taxon>Eukaryota</taxon>
        <taxon>Metazoa</taxon>
        <taxon>Ecdysozoa</taxon>
        <taxon>Nematoda</taxon>
        <taxon>Chromadorea</taxon>
        <taxon>Rhabditida</taxon>
        <taxon>Rhabditina</taxon>
        <taxon>Rhabditomorpha</taxon>
        <taxon>Strongyloidea</taxon>
        <taxon>Metastrongylidae</taxon>
        <taxon>Angiostrongylus</taxon>
    </lineage>
</organism>
<sequence length="298" mass="33013">MEALRGPDTAVYSRQRGKPLQTHDAQLNYYGNRLATCSSDRTVKIFEVKANGYVFPVAELAGHAGPVWQVSWSHPDFGGLLASAGYDGKVIIWAESNGKWQKSYEWTGHEASVNAVSFAPHKLGLLLATASADSSIGILEFNAQNAQWVESRVLKAHELGVNAVSWSPPQRTIGDVEDQPFRKRFASCGNDNLVKIWTVDEKGEWTVEKALAGHSDFVRDVAWRPVLSHSMYTIASCGQDQAVILWKCNKNGEWTAKLLEKVCSRIDFTDTKEALWHVSWSMCGTILSVSGEDNKVEV</sequence>
<dbReference type="PROSITE" id="PS50294">
    <property type="entry name" value="WD_REPEATS_REGION"/>
    <property type="match status" value="1"/>
</dbReference>
<keyword evidence="13" id="KW-0539">Nucleus</keyword>
<accession>A0A0K0CZ97</accession>
<keyword evidence="10" id="KW-0811">Translocation</keyword>
<dbReference type="STRING" id="6313.A0A0K0CZ97"/>
<dbReference type="GO" id="GO:0005764">
    <property type="term" value="C:lysosome"/>
    <property type="evidence" value="ECO:0007669"/>
    <property type="project" value="UniProtKB-SubCell"/>
</dbReference>
<feature type="repeat" description="WD" evidence="14">
    <location>
        <begin position="106"/>
        <end position="149"/>
    </location>
</feature>
<keyword evidence="6 14" id="KW-0853">WD repeat</keyword>
<dbReference type="SUPFAM" id="SSF50978">
    <property type="entry name" value="WD40 repeat-like"/>
    <property type="match status" value="1"/>
</dbReference>
<dbReference type="AlphaFoldDB" id="A0A0K0CZ97"/>
<keyword evidence="7" id="KW-0677">Repeat</keyword>
<evidence type="ECO:0000313" key="15">
    <source>
        <dbReference type="Proteomes" id="UP000035642"/>
    </source>
</evidence>
<dbReference type="GO" id="GO:0051028">
    <property type="term" value="P:mRNA transport"/>
    <property type="evidence" value="ECO:0007669"/>
    <property type="project" value="UniProtKB-KW"/>
</dbReference>
<dbReference type="InterPro" id="IPR001680">
    <property type="entry name" value="WD40_rpt"/>
</dbReference>
<reference evidence="16" key="2">
    <citation type="submission" date="2017-02" db="UniProtKB">
        <authorList>
            <consortium name="WormBaseParasite"/>
        </authorList>
    </citation>
    <scope>IDENTIFICATION</scope>
</reference>
<evidence type="ECO:0000256" key="8">
    <source>
        <dbReference type="ARBA" id="ARBA00022816"/>
    </source>
</evidence>
<evidence type="ECO:0000256" key="14">
    <source>
        <dbReference type="PROSITE-ProRule" id="PRU00221"/>
    </source>
</evidence>
<dbReference type="Proteomes" id="UP000035642">
    <property type="component" value="Unassembled WGS sequence"/>
</dbReference>
<evidence type="ECO:0000256" key="1">
    <source>
        <dbReference type="ARBA" id="ARBA00004371"/>
    </source>
</evidence>
<dbReference type="Gene3D" id="2.130.10.10">
    <property type="entry name" value="YVTN repeat-like/Quinoprotein amine dehydrogenase"/>
    <property type="match status" value="1"/>
</dbReference>
<dbReference type="GO" id="GO:0032527">
    <property type="term" value="P:protein exit from endoplasmic reticulum"/>
    <property type="evidence" value="ECO:0007669"/>
    <property type="project" value="TreeGrafter"/>
</dbReference>
<dbReference type="InterPro" id="IPR037363">
    <property type="entry name" value="Sec13/Seh1_fam"/>
</dbReference>
<evidence type="ECO:0000256" key="6">
    <source>
        <dbReference type="ARBA" id="ARBA00022574"/>
    </source>
</evidence>
<dbReference type="GO" id="GO:0030127">
    <property type="term" value="C:COPII vesicle coat"/>
    <property type="evidence" value="ECO:0007669"/>
    <property type="project" value="TreeGrafter"/>
</dbReference>
<evidence type="ECO:0000256" key="13">
    <source>
        <dbReference type="ARBA" id="ARBA00023242"/>
    </source>
</evidence>